<sequence>MPTIEALKAYEIFDRFNNKWSCTIYRNLQYQEAPSFMRLRCSALNYNRIMETNNDEQTLLRLLRYITIYLDELQFVSHDTVRLVDVSPLPEQ</sequence>
<proteinExistence type="predicted"/>
<name>A0AAU6R8R7_9STAP</name>
<dbReference type="RefSeq" id="WP_219495216.1">
    <property type="nucleotide sequence ID" value="NZ_CP124577.1"/>
</dbReference>
<accession>A0AAT9P5R7</accession>
<gene>
    <name evidence="1" type="ORF">KYI10_10330</name>
    <name evidence="2" type="ORF">QA541_10095</name>
</gene>
<protein>
    <submittedName>
        <fullName evidence="2">Uncharacterized protein</fullName>
    </submittedName>
</protein>
<evidence type="ECO:0000313" key="1">
    <source>
        <dbReference type="EMBL" id="QYA32716.1"/>
    </source>
</evidence>
<dbReference type="AlphaFoldDB" id="A0AAU6R8R7"/>
<organism evidence="2">
    <name type="scientific">Macrococcus psychrotolerans</name>
    <dbReference type="NCBI Taxonomy" id="3039389"/>
    <lineage>
        <taxon>Bacteria</taxon>
        <taxon>Bacillati</taxon>
        <taxon>Bacillota</taxon>
        <taxon>Bacilli</taxon>
        <taxon>Bacillales</taxon>
        <taxon>Staphylococcaceae</taxon>
        <taxon>Macrococcus</taxon>
    </lineage>
</organism>
<evidence type="ECO:0000313" key="2">
    <source>
        <dbReference type="EMBL" id="WZE66536.1"/>
    </source>
</evidence>
<dbReference type="EMBL" id="CP079955">
    <property type="protein sequence ID" value="QYA32716.1"/>
    <property type="molecule type" value="Genomic_DNA"/>
</dbReference>
<reference evidence="1" key="1">
    <citation type="submission" date="2021-07" db="EMBL/GenBank/DDBJ databases">
        <title>Prevalence and characterization of methicillin-resistant Macrococcus spp. in food producing animals and meat in Switzerland in 2019.</title>
        <authorList>
            <person name="Keller J.E."/>
            <person name="Schwendener S."/>
            <person name="Neuenschwander J."/>
            <person name="Overesch G."/>
            <person name="Perreten V."/>
        </authorList>
    </citation>
    <scope>NUCLEOTIDE SEQUENCE</scope>
    <source>
        <strain evidence="1">19Msa1099</strain>
    </source>
</reference>
<accession>A0AAU6R8R7</accession>
<reference evidence="2" key="2">
    <citation type="submission" date="2023-04" db="EMBL/GenBank/DDBJ databases">
        <title>Macrococci isolated from food, foodproducing animals, and human clinical materials.</title>
        <authorList>
            <person name="Maslanova I."/>
            <person name="Svec P."/>
            <person name="Sedlacek I."/>
            <person name="Novakova D."/>
            <person name="Keller J.E."/>
            <person name="Schwendener S."/>
            <person name="Finstrlova A."/>
            <person name="Botka T."/>
            <person name="Kovarovic V."/>
            <person name="Petras P."/>
            <person name="Perreten V."/>
            <person name="Pantucek R."/>
        </authorList>
    </citation>
    <scope>NUCLEOTIDE SEQUENCE</scope>
    <source>
        <strain evidence="2">NRL/St 21/332</strain>
    </source>
</reference>
<dbReference type="EMBL" id="CP124577">
    <property type="protein sequence ID" value="WZE66536.1"/>
    <property type="molecule type" value="Genomic_DNA"/>
</dbReference>